<comment type="caution">
    <text evidence="1">The sequence shown here is derived from an EMBL/GenBank/DDBJ whole genome shotgun (WGS) entry which is preliminary data.</text>
</comment>
<proteinExistence type="predicted"/>
<dbReference type="SFLD" id="SFLDS00003">
    <property type="entry name" value="Haloacid_Dehalogenase"/>
    <property type="match status" value="1"/>
</dbReference>
<dbReference type="Pfam" id="PF00702">
    <property type="entry name" value="Hydrolase"/>
    <property type="match status" value="1"/>
</dbReference>
<evidence type="ECO:0000313" key="3">
    <source>
        <dbReference type="Proteomes" id="UP001196408"/>
    </source>
</evidence>
<evidence type="ECO:0000313" key="2">
    <source>
        <dbReference type="EMBL" id="MBV3393321.1"/>
    </source>
</evidence>
<dbReference type="CDD" id="cd02603">
    <property type="entry name" value="HAD_sEH-N_like"/>
    <property type="match status" value="1"/>
</dbReference>
<evidence type="ECO:0000313" key="4">
    <source>
        <dbReference type="Proteomes" id="UP001197492"/>
    </source>
</evidence>
<dbReference type="SFLD" id="SFLDG01129">
    <property type="entry name" value="C1.5:_HAD__Beta-PGM__Phosphata"/>
    <property type="match status" value="1"/>
</dbReference>
<reference evidence="1 4" key="1">
    <citation type="submission" date="2021-06" db="EMBL/GenBank/DDBJ databases">
        <title>Collection of gut derived symbiotic bacterial strains cultured from healthy donors.</title>
        <authorList>
            <person name="Lin H."/>
            <person name="Littmann E."/>
            <person name="Pamer E.G."/>
        </authorList>
    </citation>
    <scope>NUCLEOTIDE SEQUENCE</scope>
    <source>
        <strain evidence="2 4">MSK.21.70</strain>
        <strain evidence="1">MSK.21.82</strain>
    </source>
</reference>
<accession>A0AAW4MUZ6</accession>
<keyword evidence="4" id="KW-1185">Reference proteome</keyword>
<dbReference type="PANTHER" id="PTHR43611">
    <property type="entry name" value="ALPHA-D-GLUCOSE 1-PHOSPHATE PHOSPHATASE"/>
    <property type="match status" value="1"/>
</dbReference>
<evidence type="ECO:0000313" key="1">
    <source>
        <dbReference type="EMBL" id="MBV3383314.1"/>
    </source>
</evidence>
<protein>
    <submittedName>
        <fullName evidence="1">HAD family phosphatase</fullName>
    </submittedName>
</protein>
<dbReference type="RefSeq" id="WP_217748038.1">
    <property type="nucleotide sequence ID" value="NZ_JAHOEB010000066.1"/>
</dbReference>
<dbReference type="EMBL" id="JAHOEF010000065">
    <property type="protein sequence ID" value="MBV3383314.1"/>
    <property type="molecule type" value="Genomic_DNA"/>
</dbReference>
<dbReference type="NCBIfam" id="TIGR01549">
    <property type="entry name" value="HAD-SF-IA-v1"/>
    <property type="match status" value="1"/>
</dbReference>
<sequence>MKNIVFDLGRVLLDYQPLVWLKKKNYTHYNELFEIIFQNPSWIKLDEGTITREEFTEKLINEYPELALDIEEIMEEWIELLLPIENNIKLLSLLKEKGYSLYIISNFHLDAYNRFLKKQDWFTLFDGAIISAKEKLIKPDLRIYELLLERYHLNADECLFIDDSLDNINACKNVGMDGIHLPNHSKLEEKLKEHHII</sequence>
<name>A0AAW4MUZ6_9FIRM</name>
<gene>
    <name evidence="1" type="ORF">KSV97_08810</name>
    <name evidence="2" type="ORF">KSW06_08665</name>
</gene>
<dbReference type="PANTHER" id="PTHR43611:SF3">
    <property type="entry name" value="FLAVIN MONONUCLEOTIDE HYDROLASE 1, CHLOROPLATIC"/>
    <property type="match status" value="1"/>
</dbReference>
<dbReference type="Proteomes" id="UP001197492">
    <property type="component" value="Unassembled WGS sequence"/>
</dbReference>
<dbReference type="InterPro" id="IPR006439">
    <property type="entry name" value="HAD-SF_hydro_IA"/>
</dbReference>
<dbReference type="Proteomes" id="UP001196408">
    <property type="component" value="Unassembled WGS sequence"/>
</dbReference>
<dbReference type="NCBIfam" id="TIGR01509">
    <property type="entry name" value="HAD-SF-IA-v3"/>
    <property type="match status" value="1"/>
</dbReference>
<organism evidence="1 3">
    <name type="scientific">Catenibacterium mitsuokai</name>
    <dbReference type="NCBI Taxonomy" id="100886"/>
    <lineage>
        <taxon>Bacteria</taxon>
        <taxon>Bacillati</taxon>
        <taxon>Bacillota</taxon>
        <taxon>Erysipelotrichia</taxon>
        <taxon>Erysipelotrichales</taxon>
        <taxon>Coprobacillaceae</taxon>
        <taxon>Catenibacterium</taxon>
    </lineage>
</organism>
<dbReference type="AlphaFoldDB" id="A0AAW4MUZ6"/>
<dbReference type="EMBL" id="JAHOEL010000063">
    <property type="protein sequence ID" value="MBV3393321.1"/>
    <property type="molecule type" value="Genomic_DNA"/>
</dbReference>